<dbReference type="Proteomes" id="UP001143362">
    <property type="component" value="Unassembled WGS sequence"/>
</dbReference>
<organism evidence="3 4">
    <name type="scientific">Candidatus Litorirhabdus singularis</name>
    <dbReference type="NCBI Taxonomy" id="2518993"/>
    <lineage>
        <taxon>Bacteria</taxon>
        <taxon>Pseudomonadati</taxon>
        <taxon>Pseudomonadota</taxon>
        <taxon>Gammaproteobacteria</taxon>
        <taxon>Cellvibrionales</taxon>
        <taxon>Halieaceae</taxon>
        <taxon>Candidatus Litorirhabdus</taxon>
    </lineage>
</organism>
<feature type="transmembrane region" description="Helical" evidence="2">
    <location>
        <begin position="112"/>
        <end position="132"/>
    </location>
</feature>
<dbReference type="Gene3D" id="1.20.1250.20">
    <property type="entry name" value="MFS general substrate transporter like domains"/>
    <property type="match status" value="2"/>
</dbReference>
<name>A0ABT3TDY2_9GAMM</name>
<dbReference type="InterPro" id="IPR001927">
    <property type="entry name" value="Na/Gal_symport"/>
</dbReference>
<dbReference type="NCBIfam" id="TIGR00792">
    <property type="entry name" value="gph"/>
    <property type="match status" value="1"/>
</dbReference>
<dbReference type="PANTHER" id="PTHR11328">
    <property type="entry name" value="MAJOR FACILITATOR SUPERFAMILY DOMAIN-CONTAINING PROTEIN"/>
    <property type="match status" value="1"/>
</dbReference>
<feature type="transmembrane region" description="Helical" evidence="2">
    <location>
        <begin position="83"/>
        <end position="100"/>
    </location>
</feature>
<evidence type="ECO:0000256" key="2">
    <source>
        <dbReference type="SAM" id="Phobius"/>
    </source>
</evidence>
<dbReference type="Pfam" id="PF13347">
    <property type="entry name" value="MFS_2"/>
    <property type="match status" value="1"/>
</dbReference>
<feature type="transmembrane region" description="Helical" evidence="2">
    <location>
        <begin position="305"/>
        <end position="324"/>
    </location>
</feature>
<proteinExistence type="inferred from homology"/>
<comment type="similarity">
    <text evidence="1">Belongs to the sodium:galactoside symporter (TC 2.A.2) family.</text>
</comment>
<reference evidence="3" key="1">
    <citation type="submission" date="2019-02" db="EMBL/GenBank/DDBJ databases">
        <authorList>
            <person name="Li S.-H."/>
        </authorList>
    </citation>
    <scope>NUCLEOTIDE SEQUENCE</scope>
    <source>
        <strain evidence="3">IMCC14734</strain>
    </source>
</reference>
<dbReference type="CDD" id="cd17332">
    <property type="entry name" value="MFS_MelB_like"/>
    <property type="match status" value="1"/>
</dbReference>
<keyword evidence="4" id="KW-1185">Reference proteome</keyword>
<feature type="transmembrane region" description="Helical" evidence="2">
    <location>
        <begin position="233"/>
        <end position="258"/>
    </location>
</feature>
<feature type="transmembrane region" description="Helical" evidence="2">
    <location>
        <begin position="184"/>
        <end position="203"/>
    </location>
</feature>
<protein>
    <submittedName>
        <fullName evidence="3">MFS transporter</fullName>
    </submittedName>
</protein>
<dbReference type="RefSeq" id="WP_279244489.1">
    <property type="nucleotide sequence ID" value="NZ_SHNN01000001.1"/>
</dbReference>
<feature type="transmembrane region" description="Helical" evidence="2">
    <location>
        <begin position="278"/>
        <end position="298"/>
    </location>
</feature>
<keyword evidence="2" id="KW-0472">Membrane</keyword>
<dbReference type="InterPro" id="IPR039672">
    <property type="entry name" value="MFS_2"/>
</dbReference>
<dbReference type="InterPro" id="IPR036259">
    <property type="entry name" value="MFS_trans_sf"/>
</dbReference>
<feature type="transmembrane region" description="Helical" evidence="2">
    <location>
        <begin position="330"/>
        <end position="351"/>
    </location>
</feature>
<evidence type="ECO:0000313" key="4">
    <source>
        <dbReference type="Proteomes" id="UP001143362"/>
    </source>
</evidence>
<gene>
    <name evidence="3" type="ORF">EYC98_06440</name>
</gene>
<dbReference type="SUPFAM" id="SSF103473">
    <property type="entry name" value="MFS general substrate transporter"/>
    <property type="match status" value="1"/>
</dbReference>
<comment type="caution">
    <text evidence="3">The sequence shown here is derived from an EMBL/GenBank/DDBJ whole genome shotgun (WGS) entry which is preliminary data.</text>
</comment>
<evidence type="ECO:0000256" key="1">
    <source>
        <dbReference type="ARBA" id="ARBA00009617"/>
    </source>
</evidence>
<dbReference type="EMBL" id="SHNN01000001">
    <property type="protein sequence ID" value="MCX2980512.1"/>
    <property type="molecule type" value="Genomic_DNA"/>
</dbReference>
<keyword evidence="2" id="KW-1133">Transmembrane helix</keyword>
<accession>A0ABT3TDY2</accession>
<evidence type="ECO:0000313" key="3">
    <source>
        <dbReference type="EMBL" id="MCX2980512.1"/>
    </source>
</evidence>
<feature type="transmembrane region" description="Helical" evidence="2">
    <location>
        <begin position="417"/>
        <end position="439"/>
    </location>
</feature>
<feature type="transmembrane region" description="Helical" evidence="2">
    <location>
        <begin position="372"/>
        <end position="397"/>
    </location>
</feature>
<feature type="transmembrane region" description="Helical" evidence="2">
    <location>
        <begin position="152"/>
        <end position="172"/>
    </location>
</feature>
<sequence>MQQESGALSFRERAGYGLGDTASNFFFQTFNIFLLYYYTDVFGIPAAAVGTMFFVSKLWDALNDPLMGALSDRTQTRFGKFRPYLLWMAVPYGVMGYLMFAGPQFDDTGRLIYAWVTYTLMMMLYTAINVPYSALMGVMSPLSSERTVLSSFRFVGAFGGGLLISMLVRPMVQYFGVEDEAQGFRITMALFAVVSIALFWVTFATTRERVESTTEEHDTIRRDLKLLLRNRPWLVLCVAGVLTLSSVALKGAVTLYYFKYYVLDDGSAYFWIFDRTTFFLTMNSLALIIGVCCTKWLSDRFEKKFLMIVLSLGSAACAAGLFFVPPDQYWSMLLVSCAGAVLSGPTAPLVWAMYGDVADYGEWKFRRRTTGLIFSASMFAQKFGLTIGAGLSGWLLAAFGYVANAPQSEDSLLGIRLLFTVIPAAIALLNVLVLMFYSLSDTQVASIERELALRNSA</sequence>
<dbReference type="PANTHER" id="PTHR11328:SF24">
    <property type="entry name" value="MAJOR FACILITATOR SUPERFAMILY (MFS) PROFILE DOMAIN-CONTAINING PROTEIN"/>
    <property type="match status" value="1"/>
</dbReference>
<keyword evidence="2" id="KW-0812">Transmembrane</keyword>